<evidence type="ECO:0000256" key="4">
    <source>
        <dbReference type="ARBA" id="ARBA00023306"/>
    </source>
</evidence>
<dbReference type="GO" id="GO:0031145">
    <property type="term" value="P:anaphase-promoting complex-dependent catabolic process"/>
    <property type="evidence" value="ECO:0007669"/>
    <property type="project" value="TreeGrafter"/>
</dbReference>
<accession>A0AAW2WS80</accession>
<dbReference type="PANTHER" id="PTHR12830">
    <property type="entry name" value="ANAPHASE-PROMOTING COMPLEX SUBUNIT 5"/>
    <property type="match status" value="1"/>
</dbReference>
<dbReference type="GO" id="GO:0005680">
    <property type="term" value="C:anaphase-promoting complex"/>
    <property type="evidence" value="ECO:0007669"/>
    <property type="project" value="InterPro"/>
</dbReference>
<keyword evidence="3" id="KW-0833">Ubl conjugation pathway</keyword>
<evidence type="ECO:0000256" key="2">
    <source>
        <dbReference type="ARBA" id="ARBA00022776"/>
    </source>
</evidence>
<dbReference type="GO" id="GO:0045842">
    <property type="term" value="P:positive regulation of mitotic metaphase/anaphase transition"/>
    <property type="evidence" value="ECO:0007669"/>
    <property type="project" value="TreeGrafter"/>
</dbReference>
<keyword evidence="1" id="KW-0132">Cell division</keyword>
<evidence type="ECO:0000313" key="5">
    <source>
        <dbReference type="EMBL" id="KAL0444577.1"/>
    </source>
</evidence>
<name>A0AAW2WS80_9LAMI</name>
<dbReference type="PANTHER" id="PTHR12830:SF9">
    <property type="entry name" value="ANAPHASE-PROMOTING COMPLEX SUBUNIT 5"/>
    <property type="match status" value="1"/>
</dbReference>
<reference evidence="5" key="1">
    <citation type="submission" date="2020-06" db="EMBL/GenBank/DDBJ databases">
        <authorList>
            <person name="Li T."/>
            <person name="Hu X."/>
            <person name="Zhang T."/>
            <person name="Song X."/>
            <person name="Zhang H."/>
            <person name="Dai N."/>
            <person name="Sheng W."/>
            <person name="Hou X."/>
            <person name="Wei L."/>
        </authorList>
    </citation>
    <scope>NUCLEOTIDE SEQUENCE</scope>
    <source>
        <strain evidence="5">KEN1</strain>
        <tissue evidence="5">Leaf</tissue>
    </source>
</reference>
<keyword evidence="2" id="KW-0498">Mitosis</keyword>
<sequence length="278" mass="30552">MLGPFPNLVPCTIGGVDLALFTRSSNRLNSTSPASTSIARSNAAVGHLKLAQQFCDELGVLASCVTGVDMELKTEASLRHARTLLSANQYSQETEQTQKTLDFVHLYFHQNPVKVFPNLCLLGPHATLKLQYFYELGRVRMKQVHSVKGGHLLKLQLLHTLYSAPVISLTCKLKNATVLLLLSEIHKRSGNAVLGIPYALACISFCQSFNLDLLRASATLTLAELWLSLGSNHAKKAFALLHSSFPVLLDHGGLELRSRAFITEAKCYLPPFCVQIPR</sequence>
<dbReference type="GO" id="GO:0070979">
    <property type="term" value="P:protein K11-linked ubiquitination"/>
    <property type="evidence" value="ECO:0007669"/>
    <property type="project" value="TreeGrafter"/>
</dbReference>
<evidence type="ECO:0000256" key="1">
    <source>
        <dbReference type="ARBA" id="ARBA00022618"/>
    </source>
</evidence>
<dbReference type="InterPro" id="IPR037679">
    <property type="entry name" value="Apc5"/>
</dbReference>
<dbReference type="AlphaFoldDB" id="A0AAW2WS80"/>
<comment type="caution">
    <text evidence="5">The sequence shown here is derived from an EMBL/GenBank/DDBJ whole genome shotgun (WGS) entry which is preliminary data.</text>
</comment>
<protein>
    <submittedName>
        <fullName evidence="5">Anaphase-promoting complex subunit</fullName>
    </submittedName>
</protein>
<reference evidence="5" key="2">
    <citation type="journal article" date="2024" name="Plant">
        <title>Genomic evolution and insights into agronomic trait innovations of Sesamum species.</title>
        <authorList>
            <person name="Miao H."/>
            <person name="Wang L."/>
            <person name="Qu L."/>
            <person name="Liu H."/>
            <person name="Sun Y."/>
            <person name="Le M."/>
            <person name="Wang Q."/>
            <person name="Wei S."/>
            <person name="Zheng Y."/>
            <person name="Lin W."/>
            <person name="Duan Y."/>
            <person name="Cao H."/>
            <person name="Xiong S."/>
            <person name="Wang X."/>
            <person name="Wei L."/>
            <person name="Li C."/>
            <person name="Ma Q."/>
            <person name="Ju M."/>
            <person name="Zhao R."/>
            <person name="Li G."/>
            <person name="Mu C."/>
            <person name="Tian Q."/>
            <person name="Mei H."/>
            <person name="Zhang T."/>
            <person name="Gao T."/>
            <person name="Zhang H."/>
        </authorList>
    </citation>
    <scope>NUCLEOTIDE SEQUENCE</scope>
    <source>
        <strain evidence="5">KEN1</strain>
    </source>
</reference>
<proteinExistence type="predicted"/>
<organism evidence="5">
    <name type="scientific">Sesamum latifolium</name>
    <dbReference type="NCBI Taxonomy" id="2727402"/>
    <lineage>
        <taxon>Eukaryota</taxon>
        <taxon>Viridiplantae</taxon>
        <taxon>Streptophyta</taxon>
        <taxon>Embryophyta</taxon>
        <taxon>Tracheophyta</taxon>
        <taxon>Spermatophyta</taxon>
        <taxon>Magnoliopsida</taxon>
        <taxon>eudicotyledons</taxon>
        <taxon>Gunneridae</taxon>
        <taxon>Pentapetalae</taxon>
        <taxon>asterids</taxon>
        <taxon>lamiids</taxon>
        <taxon>Lamiales</taxon>
        <taxon>Pedaliaceae</taxon>
        <taxon>Sesamum</taxon>
    </lineage>
</organism>
<keyword evidence="4" id="KW-0131">Cell cycle</keyword>
<dbReference type="EMBL" id="JACGWN010000007">
    <property type="protein sequence ID" value="KAL0444577.1"/>
    <property type="molecule type" value="Genomic_DNA"/>
</dbReference>
<evidence type="ECO:0000256" key="3">
    <source>
        <dbReference type="ARBA" id="ARBA00022786"/>
    </source>
</evidence>
<dbReference type="GO" id="GO:0051301">
    <property type="term" value="P:cell division"/>
    <property type="evidence" value="ECO:0007669"/>
    <property type="project" value="UniProtKB-KW"/>
</dbReference>
<gene>
    <name evidence="5" type="ORF">Slati_2180400</name>
</gene>